<protein>
    <recommendedName>
        <fullName evidence="4">Extracellular membrane protein CFEM domain-containing protein</fullName>
    </recommendedName>
</protein>
<evidence type="ECO:0000256" key="1">
    <source>
        <dbReference type="SAM" id="SignalP"/>
    </source>
</evidence>
<evidence type="ECO:0000313" key="3">
    <source>
        <dbReference type="Proteomes" id="UP000799764"/>
    </source>
</evidence>
<dbReference type="AlphaFoldDB" id="A0A9P4UDL6"/>
<evidence type="ECO:0000313" key="2">
    <source>
        <dbReference type="EMBL" id="KAF2445282.1"/>
    </source>
</evidence>
<comment type="caution">
    <text evidence="2">The sequence shown here is derived from an EMBL/GenBank/DDBJ whole genome shotgun (WGS) entry which is preliminary data.</text>
</comment>
<proteinExistence type="predicted"/>
<organism evidence="2 3">
    <name type="scientific">Karstenula rhodostoma CBS 690.94</name>
    <dbReference type="NCBI Taxonomy" id="1392251"/>
    <lineage>
        <taxon>Eukaryota</taxon>
        <taxon>Fungi</taxon>
        <taxon>Dikarya</taxon>
        <taxon>Ascomycota</taxon>
        <taxon>Pezizomycotina</taxon>
        <taxon>Dothideomycetes</taxon>
        <taxon>Pleosporomycetidae</taxon>
        <taxon>Pleosporales</taxon>
        <taxon>Massarineae</taxon>
        <taxon>Didymosphaeriaceae</taxon>
        <taxon>Karstenula</taxon>
    </lineage>
</organism>
<keyword evidence="3" id="KW-1185">Reference proteome</keyword>
<feature type="signal peptide" evidence="1">
    <location>
        <begin position="1"/>
        <end position="20"/>
    </location>
</feature>
<feature type="chain" id="PRO_5040464997" description="Extracellular membrane protein CFEM domain-containing protein" evidence="1">
    <location>
        <begin position="21"/>
        <end position="245"/>
    </location>
</feature>
<sequence length="245" mass="28108">MVNLILVVMTITSLVATTIAAPSSITGELTFPFMQRDLEAREIDHRACINCKAVCHAASSRYPLRADVEACQTVCKRHDDTCEWMDSKQQNTYLNAYFGLNWQEIPGLLEKWEKFNGQPAASANTALPQLANTVTDEVSNTTLHHLEKRKSLRVNCKAICSEDSSVHSPCACKAVCHNHKNTKDCKEKIHRMSKIKKFLKCYFPDKYEEMYNDCEHEKHRHKCFQDMINDDFDQISGHRHSHEDC</sequence>
<dbReference type="OrthoDB" id="10404501at2759"/>
<accession>A0A9P4UDL6</accession>
<evidence type="ECO:0008006" key="4">
    <source>
        <dbReference type="Google" id="ProtNLM"/>
    </source>
</evidence>
<gene>
    <name evidence="2" type="ORF">P171DRAFT_521297</name>
</gene>
<dbReference type="Proteomes" id="UP000799764">
    <property type="component" value="Unassembled WGS sequence"/>
</dbReference>
<dbReference type="EMBL" id="MU001500">
    <property type="protein sequence ID" value="KAF2445282.1"/>
    <property type="molecule type" value="Genomic_DNA"/>
</dbReference>
<reference evidence="2" key="1">
    <citation type="journal article" date="2020" name="Stud. Mycol.">
        <title>101 Dothideomycetes genomes: a test case for predicting lifestyles and emergence of pathogens.</title>
        <authorList>
            <person name="Haridas S."/>
            <person name="Albert R."/>
            <person name="Binder M."/>
            <person name="Bloem J."/>
            <person name="Labutti K."/>
            <person name="Salamov A."/>
            <person name="Andreopoulos B."/>
            <person name="Baker S."/>
            <person name="Barry K."/>
            <person name="Bills G."/>
            <person name="Bluhm B."/>
            <person name="Cannon C."/>
            <person name="Castanera R."/>
            <person name="Culley D."/>
            <person name="Daum C."/>
            <person name="Ezra D."/>
            <person name="Gonzalez J."/>
            <person name="Henrissat B."/>
            <person name="Kuo A."/>
            <person name="Liang C."/>
            <person name="Lipzen A."/>
            <person name="Lutzoni F."/>
            <person name="Magnuson J."/>
            <person name="Mondo S."/>
            <person name="Nolan M."/>
            <person name="Ohm R."/>
            <person name="Pangilinan J."/>
            <person name="Park H.-J."/>
            <person name="Ramirez L."/>
            <person name="Alfaro M."/>
            <person name="Sun H."/>
            <person name="Tritt A."/>
            <person name="Yoshinaga Y."/>
            <person name="Zwiers L.-H."/>
            <person name="Turgeon B."/>
            <person name="Goodwin S."/>
            <person name="Spatafora J."/>
            <person name="Crous P."/>
            <person name="Grigoriev I."/>
        </authorList>
    </citation>
    <scope>NUCLEOTIDE SEQUENCE</scope>
    <source>
        <strain evidence="2">CBS 690.94</strain>
    </source>
</reference>
<name>A0A9P4UDL6_9PLEO</name>
<keyword evidence="1" id="KW-0732">Signal</keyword>